<dbReference type="RefSeq" id="WP_376944824.1">
    <property type="nucleotide sequence ID" value="NZ_CP171449.1"/>
</dbReference>
<gene>
    <name evidence="1" type="ORF">ACFFGX_08515</name>
</gene>
<name>A0ABV6SKK2_AZOPA</name>
<keyword evidence="2" id="KW-1185">Reference proteome</keyword>
<reference evidence="1 2" key="1">
    <citation type="submission" date="2024-09" db="EMBL/GenBank/DDBJ databases">
        <authorList>
            <person name="Sun Q."/>
            <person name="Mori K."/>
        </authorList>
    </citation>
    <scope>NUCLEOTIDE SEQUENCE [LARGE SCALE GENOMIC DNA]</scope>
    <source>
        <strain evidence="1 2">NCAIM B.01794</strain>
    </source>
</reference>
<protein>
    <submittedName>
        <fullName evidence="1">Uncharacterized protein</fullName>
    </submittedName>
</protein>
<sequence>MPIHTRPDLHRLILLASLAIALFSFIDSLHASYRTQHDLLIRHTLESNRVYAAKLRQATEKLLDDMHQELAYSTDQLKDRMNRP</sequence>
<dbReference type="Proteomes" id="UP001589891">
    <property type="component" value="Unassembled WGS sequence"/>
</dbReference>
<comment type="caution">
    <text evidence="1">The sequence shown here is derived from an EMBL/GenBank/DDBJ whole genome shotgun (WGS) entry which is preliminary data.</text>
</comment>
<evidence type="ECO:0000313" key="2">
    <source>
        <dbReference type="Proteomes" id="UP001589891"/>
    </source>
</evidence>
<organism evidence="1 2">
    <name type="scientific">Azorhizophilus paspali</name>
    <name type="common">Azotobacter paspali</name>
    <dbReference type="NCBI Taxonomy" id="69963"/>
    <lineage>
        <taxon>Bacteria</taxon>
        <taxon>Pseudomonadati</taxon>
        <taxon>Pseudomonadota</taxon>
        <taxon>Gammaproteobacteria</taxon>
        <taxon>Pseudomonadales</taxon>
        <taxon>Pseudomonadaceae</taxon>
        <taxon>Azorhizophilus</taxon>
    </lineage>
</organism>
<dbReference type="EMBL" id="JBHLSS010000047">
    <property type="protein sequence ID" value="MFC0709631.1"/>
    <property type="molecule type" value="Genomic_DNA"/>
</dbReference>
<evidence type="ECO:0000313" key="1">
    <source>
        <dbReference type="EMBL" id="MFC0709631.1"/>
    </source>
</evidence>
<proteinExistence type="predicted"/>
<accession>A0ABV6SKK2</accession>